<dbReference type="GeneID" id="136821537"/>
<keyword evidence="3" id="KW-1185">Reference proteome</keyword>
<evidence type="ECO:0000313" key="3">
    <source>
        <dbReference type="Proteomes" id="UP000594262"/>
    </source>
</evidence>
<sequence>MGSLTIFTVLSFVAFATASDYHLRFTEKGQQYDERVHIDKQNGILIYRVPAHAGLVAAHYLKDFNKKLNVIKIFADKKCYVSKMSQDEPTMNEVELGMKKAGGVFDFKKYWIETEEIIPVGHSNKLSLSPAILNFCGSFDILDTVESTDQMEKVLKQKAIGEYTNGKSKRLIVNDYVYCKNDAAKMNAEMSKCNNRFDQLEFRCKVVIQGICTYRLTCKLTGQGYDCPGVHRYHHINCCSIRCKV</sequence>
<accession>A0A7M5WVG1</accession>
<proteinExistence type="predicted"/>
<dbReference type="AlphaFoldDB" id="A0A7M5WVG1"/>
<feature type="signal peptide" evidence="1">
    <location>
        <begin position="1"/>
        <end position="18"/>
    </location>
</feature>
<evidence type="ECO:0000256" key="1">
    <source>
        <dbReference type="SAM" id="SignalP"/>
    </source>
</evidence>
<dbReference type="OrthoDB" id="6035056at2759"/>
<protein>
    <submittedName>
        <fullName evidence="2">Uncharacterized protein</fullName>
    </submittedName>
</protein>
<name>A0A7M5WVG1_9CNID</name>
<keyword evidence="1" id="KW-0732">Signal</keyword>
<feature type="chain" id="PRO_5029906838" evidence="1">
    <location>
        <begin position="19"/>
        <end position="245"/>
    </location>
</feature>
<evidence type="ECO:0000313" key="2">
    <source>
        <dbReference type="EnsemblMetazoa" id="CLYHEMP013517.1"/>
    </source>
</evidence>
<dbReference type="RefSeq" id="XP_066933860.1">
    <property type="nucleotide sequence ID" value="XM_067077759.1"/>
</dbReference>
<dbReference type="EnsemblMetazoa" id="CLYHEMT013517.1">
    <property type="protein sequence ID" value="CLYHEMP013517.1"/>
    <property type="gene ID" value="CLYHEMG013517"/>
</dbReference>
<reference evidence="2" key="1">
    <citation type="submission" date="2021-01" db="UniProtKB">
        <authorList>
            <consortium name="EnsemblMetazoa"/>
        </authorList>
    </citation>
    <scope>IDENTIFICATION</scope>
</reference>
<organism evidence="2 3">
    <name type="scientific">Clytia hemisphaerica</name>
    <dbReference type="NCBI Taxonomy" id="252671"/>
    <lineage>
        <taxon>Eukaryota</taxon>
        <taxon>Metazoa</taxon>
        <taxon>Cnidaria</taxon>
        <taxon>Hydrozoa</taxon>
        <taxon>Hydroidolina</taxon>
        <taxon>Leptothecata</taxon>
        <taxon>Obeliida</taxon>
        <taxon>Clytiidae</taxon>
        <taxon>Clytia</taxon>
    </lineage>
</organism>
<dbReference type="Proteomes" id="UP000594262">
    <property type="component" value="Unplaced"/>
</dbReference>